<dbReference type="Proteomes" id="UP000001662">
    <property type="component" value="Chromosome"/>
</dbReference>
<accession>D9R7W2</accession>
<comment type="domain">
    <text evidence="4">Possesses an unusual extended V-shaped dimeric structure with each monomer consisting of three distinct domains arranged along a curved 'spinal' alpha-helix. The N-terminal catalytic domain specifically recognizes the glutamate moiety of the substrate. The second domain is the NADPH-binding domain, and the third C-terminal domain is responsible for dimerization.</text>
</comment>
<dbReference type="NCBIfam" id="TIGR01035">
    <property type="entry name" value="hemA"/>
    <property type="match status" value="1"/>
</dbReference>
<keyword evidence="12" id="KW-1185">Reference proteome</keyword>
<keyword evidence="8" id="KW-0175">Coiled coil</keyword>
<dbReference type="PaxDb" id="610130-Closa_3083"/>
<evidence type="ECO:0000313" key="12">
    <source>
        <dbReference type="Proteomes" id="UP000001662"/>
    </source>
</evidence>
<dbReference type="EC" id="1.2.1.70" evidence="4"/>
<comment type="subunit">
    <text evidence="4">Homodimer.</text>
</comment>
<dbReference type="Gene3D" id="3.40.50.720">
    <property type="entry name" value="NAD(P)-binding Rossmann-like Domain"/>
    <property type="match status" value="1"/>
</dbReference>
<reference evidence="11" key="1">
    <citation type="submission" date="2010-07" db="EMBL/GenBank/DDBJ databases">
        <title>Complete sequence of Clostridium saccharolyticum WM1.</title>
        <authorList>
            <consortium name="US DOE Joint Genome Institute"/>
            <person name="Lucas S."/>
            <person name="Copeland A."/>
            <person name="Lapidus A."/>
            <person name="Cheng J.-F."/>
            <person name="Bruce D."/>
            <person name="Goodwin L."/>
            <person name="Pitluck S."/>
            <person name="Chertkov O."/>
            <person name="Detter J.C."/>
            <person name="Han C."/>
            <person name="Tapia R."/>
            <person name="Land M."/>
            <person name="Hauser L."/>
            <person name="Chang Y.-J."/>
            <person name="Jeffries C."/>
            <person name="Kyrpides N."/>
            <person name="Ivanova N."/>
            <person name="Mikhailova N."/>
            <person name="Mouttaki H."/>
            <person name="Lin L."/>
            <person name="Zhou J."/>
            <person name="Hemme C.L."/>
            <person name="Woyke T."/>
        </authorList>
    </citation>
    <scope>NUCLEOTIDE SEQUENCE [LARGE SCALE GENOMIC DNA]</scope>
    <source>
        <strain evidence="11">WM1</strain>
    </source>
</reference>
<comment type="similarity">
    <text evidence="4">Belongs to the glutamyl-tRNA reductase family.</text>
</comment>
<evidence type="ECO:0000259" key="10">
    <source>
        <dbReference type="Pfam" id="PF05201"/>
    </source>
</evidence>
<comment type="pathway">
    <text evidence="4">Porphyrin-containing compound metabolism; protoporphyrin-IX biosynthesis; 5-aminolevulinate from L-glutamyl-tRNA(Glu): step 1/2.</text>
</comment>
<evidence type="ECO:0000256" key="2">
    <source>
        <dbReference type="ARBA" id="ARBA00023002"/>
    </source>
</evidence>
<gene>
    <name evidence="4" type="primary">hemA</name>
    <name evidence="11" type="ordered locus">Closa_3083</name>
</gene>
<feature type="binding site" evidence="4 6">
    <location>
        <position position="128"/>
    </location>
    <ligand>
        <name>substrate</name>
    </ligand>
</feature>
<name>D9R7W2_LACSW</name>
<feature type="active site" description="Nucleophile" evidence="4 5">
    <location>
        <position position="60"/>
    </location>
</feature>
<dbReference type="PANTHER" id="PTHR43013:SF1">
    <property type="entry name" value="GLUTAMYL-TRNA REDUCTASE"/>
    <property type="match status" value="1"/>
</dbReference>
<evidence type="ECO:0000256" key="7">
    <source>
        <dbReference type="PIRSR" id="PIRSR000445-4"/>
    </source>
</evidence>
<dbReference type="PANTHER" id="PTHR43013">
    <property type="entry name" value="GLUTAMYL-TRNA REDUCTASE"/>
    <property type="match status" value="1"/>
</dbReference>
<organism evidence="11 12">
    <name type="scientific">Lacrimispora saccharolytica (strain ATCC 35040 / DSM 2544 / NRCC 2533 / WM1)</name>
    <name type="common">Clostridium saccharolyticum</name>
    <dbReference type="NCBI Taxonomy" id="610130"/>
    <lineage>
        <taxon>Bacteria</taxon>
        <taxon>Bacillati</taxon>
        <taxon>Bacillota</taxon>
        <taxon>Clostridia</taxon>
        <taxon>Lachnospirales</taxon>
        <taxon>Lachnospiraceae</taxon>
        <taxon>Lacrimispora</taxon>
    </lineage>
</organism>
<dbReference type="FunFam" id="3.30.460.30:FF:000001">
    <property type="entry name" value="Glutamyl-tRNA reductase"/>
    <property type="match status" value="1"/>
</dbReference>
<sequence>MNYSMDKKAGRMMYCMSVSHKKASVNIRERFAFHEKEKTEFIERLMRKEAVTGVVVLCTCNRSEIYVSGTKHAIGELQREAADYKGIRLEELLKYLNIFSGESAIGHLFKVACGFDSMVLGEDEILGQAKEAYQISRDQGAVDYEMNVLFQRAFACAKRIKTDTNLSRTPLSVATLVANEVFRFEKEGGEKNVMVIGMTGKMGSTITKNILSKQGIWVTGTVRSHKSDLTVEAKGERVRVVDYRDRYQYMEEMDIVISATSGPHYTVTCEELSEQISPEKKRLFMDVAVPVDMDPEIGELDRLTLYNIDYFETLSKNNTEIKLKELDRANAIMEEELDGAIKEVVFHPYIKRMEGLRKAFAGKRLDTLLYEIRDHVPSEDLKVVLKTLDGLERWIKEE</sequence>
<feature type="binding site" evidence="4 6">
    <location>
        <begin position="122"/>
        <end position="124"/>
    </location>
    <ligand>
        <name>substrate</name>
    </ligand>
</feature>
<dbReference type="Gene3D" id="3.30.460.30">
    <property type="entry name" value="Glutamyl-tRNA reductase, N-terminal domain"/>
    <property type="match status" value="1"/>
</dbReference>
<evidence type="ECO:0000256" key="8">
    <source>
        <dbReference type="SAM" id="Coils"/>
    </source>
</evidence>
<evidence type="ECO:0000259" key="9">
    <source>
        <dbReference type="Pfam" id="PF01488"/>
    </source>
</evidence>
<dbReference type="GO" id="GO:0019353">
    <property type="term" value="P:protoporphyrinogen IX biosynthetic process from glutamate"/>
    <property type="evidence" value="ECO:0007669"/>
    <property type="project" value="TreeGrafter"/>
</dbReference>
<comment type="miscellaneous">
    <text evidence="4">During catalysis, the active site Cys acts as a nucleophile attacking the alpha-carbonyl group of tRNA-bound glutamate with the formation of a thioester intermediate between enzyme and glutamate, and the concomitant release of tRNA(Glu). The thioester intermediate is finally reduced by direct hydride transfer from NADPH, to form the product GSA.</text>
</comment>
<dbReference type="Pfam" id="PF05201">
    <property type="entry name" value="GlutR_N"/>
    <property type="match status" value="1"/>
</dbReference>
<evidence type="ECO:0000256" key="1">
    <source>
        <dbReference type="ARBA" id="ARBA00022857"/>
    </source>
</evidence>
<feature type="binding site" evidence="4 6">
    <location>
        <begin position="59"/>
        <end position="62"/>
    </location>
    <ligand>
        <name>substrate</name>
    </ligand>
</feature>
<dbReference type="eggNOG" id="COG0373">
    <property type="taxonomic scope" value="Bacteria"/>
</dbReference>
<dbReference type="GO" id="GO:0008883">
    <property type="term" value="F:glutamyl-tRNA reductase activity"/>
    <property type="evidence" value="ECO:0007669"/>
    <property type="project" value="UniProtKB-UniRule"/>
</dbReference>
<dbReference type="InterPro" id="IPR036291">
    <property type="entry name" value="NAD(P)-bd_dom_sf"/>
</dbReference>
<feature type="domain" description="Quinate/shikimate 5-dehydrogenase/glutamyl-tRNA reductase" evidence="9">
    <location>
        <begin position="189"/>
        <end position="312"/>
    </location>
</feature>
<keyword evidence="1 4" id="KW-0521">NADP</keyword>
<dbReference type="RefSeq" id="WP_013273699.1">
    <property type="nucleotide sequence ID" value="NC_014376.1"/>
</dbReference>
<feature type="coiled-coil region" evidence="8">
    <location>
        <begin position="316"/>
        <end position="343"/>
    </location>
</feature>
<evidence type="ECO:0000256" key="6">
    <source>
        <dbReference type="PIRSR" id="PIRSR000445-2"/>
    </source>
</evidence>
<dbReference type="InterPro" id="IPR015895">
    <property type="entry name" value="4pyrrol_synth_GluRdtase_N"/>
</dbReference>
<dbReference type="AlphaFoldDB" id="D9R7W2"/>
<evidence type="ECO:0000313" key="11">
    <source>
        <dbReference type="EMBL" id="ADL05616.1"/>
    </source>
</evidence>
<dbReference type="GO" id="GO:0050661">
    <property type="term" value="F:NADP binding"/>
    <property type="evidence" value="ECO:0007669"/>
    <property type="project" value="InterPro"/>
</dbReference>
<dbReference type="UniPathway" id="UPA00251">
    <property type="reaction ID" value="UER00316"/>
</dbReference>
<evidence type="ECO:0000256" key="3">
    <source>
        <dbReference type="ARBA" id="ARBA00023244"/>
    </source>
</evidence>
<keyword evidence="3 4" id="KW-0627">Porphyrin biosynthesis</keyword>
<comment type="function">
    <text evidence="4">Catalyzes the NADPH-dependent reduction of glutamyl-tRNA(Glu) to glutamate 1-semialdehyde (GSA).</text>
</comment>
<dbReference type="SUPFAM" id="SSF69742">
    <property type="entry name" value="Glutamyl tRNA-reductase catalytic, N-terminal domain"/>
    <property type="match status" value="1"/>
</dbReference>
<feature type="binding site" evidence="4">
    <location>
        <begin position="198"/>
        <end position="203"/>
    </location>
    <ligand>
        <name>NADP(+)</name>
        <dbReference type="ChEBI" id="CHEBI:58349"/>
    </ligand>
</feature>
<comment type="catalytic activity">
    <reaction evidence="4">
        <text>(S)-4-amino-5-oxopentanoate + tRNA(Glu) + NADP(+) = L-glutamyl-tRNA(Glu) + NADPH + H(+)</text>
        <dbReference type="Rhea" id="RHEA:12344"/>
        <dbReference type="Rhea" id="RHEA-COMP:9663"/>
        <dbReference type="Rhea" id="RHEA-COMP:9680"/>
        <dbReference type="ChEBI" id="CHEBI:15378"/>
        <dbReference type="ChEBI" id="CHEBI:57501"/>
        <dbReference type="ChEBI" id="CHEBI:57783"/>
        <dbReference type="ChEBI" id="CHEBI:58349"/>
        <dbReference type="ChEBI" id="CHEBI:78442"/>
        <dbReference type="ChEBI" id="CHEBI:78520"/>
        <dbReference type="EC" id="1.2.1.70"/>
    </reaction>
</comment>
<feature type="binding site" evidence="4 6">
    <location>
        <position position="117"/>
    </location>
    <ligand>
        <name>substrate</name>
    </ligand>
</feature>
<keyword evidence="2 4" id="KW-0560">Oxidoreductase</keyword>
<protein>
    <recommendedName>
        <fullName evidence="4">Glutamyl-tRNA reductase</fullName>
        <shortName evidence="4">GluTR</shortName>
        <ecNumber evidence="4">1.2.1.70</ecNumber>
    </recommendedName>
</protein>
<dbReference type="PIRSF" id="PIRSF000445">
    <property type="entry name" value="4pyrrol_synth_GluRdtase"/>
    <property type="match status" value="1"/>
</dbReference>
<dbReference type="InterPro" id="IPR006151">
    <property type="entry name" value="Shikm_DH/Glu-tRNA_Rdtase"/>
</dbReference>
<dbReference type="HOGENOM" id="CLU_035113_1_0_9"/>
<dbReference type="KEGG" id="csh:Closa_3083"/>
<feature type="site" description="Important for activity" evidence="4 7">
    <location>
        <position position="107"/>
    </location>
</feature>
<dbReference type="InterPro" id="IPR000343">
    <property type="entry name" value="4pyrrol_synth_GluRdtase"/>
</dbReference>
<dbReference type="STRING" id="610130.Closa_3083"/>
<feature type="domain" description="Glutamyl-tRNA reductase N-terminal" evidence="10">
    <location>
        <begin position="17"/>
        <end position="164"/>
    </location>
</feature>
<dbReference type="InterPro" id="IPR036343">
    <property type="entry name" value="GluRdtase_N_sf"/>
</dbReference>
<evidence type="ECO:0000256" key="4">
    <source>
        <dbReference type="HAMAP-Rule" id="MF_00087"/>
    </source>
</evidence>
<dbReference type="EMBL" id="CP002109">
    <property type="protein sequence ID" value="ADL05616.1"/>
    <property type="molecule type" value="Genomic_DNA"/>
</dbReference>
<dbReference type="HAMAP" id="MF_00087">
    <property type="entry name" value="Glu_tRNA_reductase"/>
    <property type="match status" value="1"/>
</dbReference>
<dbReference type="SUPFAM" id="SSF51735">
    <property type="entry name" value="NAD(P)-binding Rossmann-fold domains"/>
    <property type="match status" value="1"/>
</dbReference>
<evidence type="ECO:0000256" key="5">
    <source>
        <dbReference type="PIRSR" id="PIRSR000445-1"/>
    </source>
</evidence>
<dbReference type="Pfam" id="PF01488">
    <property type="entry name" value="Shikimate_DH"/>
    <property type="match status" value="1"/>
</dbReference>
<proteinExistence type="inferred from homology"/>